<keyword evidence="8 9" id="KW-0472">Membrane</keyword>
<organism evidence="10 11">
    <name type="scientific">Sodalis ligni</name>
    <dbReference type="NCBI Taxonomy" id="2697027"/>
    <lineage>
        <taxon>Bacteria</taxon>
        <taxon>Pseudomonadati</taxon>
        <taxon>Pseudomonadota</taxon>
        <taxon>Gammaproteobacteria</taxon>
        <taxon>Enterobacterales</taxon>
        <taxon>Bruguierivoracaceae</taxon>
        <taxon>Sodalis</taxon>
    </lineage>
</organism>
<sequence>MKIKRAMEKFPGGMMVIPLIIGALFKTFFPRALEIGSFTTALSHGSMAILAVFFICMGAEIRFNAAPQALKKGAAITLSKLVVGIVIGLAVVKFCGEGGLFGLSGLAIISAMTNANMGLYAALTKEYGNETDRGAIAVLSVLEGPFLTMVAMGTAGLVSIPLLDFIAVIIPIIIGVILGNLDEEMRAFLKSGGGMLIPFFSFGLGTNIDFMTLLQAGLSGVLLGVMTVVIGGVFNILVSRLAGGSGIAGAAVSTTAGNAVATPAAIASVDHSMAGLVAVATPQVAASTIVSSLLTPLLSAWVAKKEALRLEKKHQMIPKKART</sequence>
<dbReference type="GO" id="GO:0015649">
    <property type="term" value="F:2-keto-3-deoxygluconate:proton symporter activity"/>
    <property type="evidence" value="ECO:0007669"/>
    <property type="project" value="UniProtKB-UniRule"/>
</dbReference>
<dbReference type="Proteomes" id="UP000294555">
    <property type="component" value="Unassembled WGS sequence"/>
</dbReference>
<proteinExistence type="inferred from homology"/>
<reference evidence="10 11" key="1">
    <citation type="submission" date="2019-02" db="EMBL/GenBank/DDBJ databases">
        <title>Investigation of anaerobic lignin degradation for improved lignocellulosic biofuels.</title>
        <authorList>
            <person name="Deangelis K."/>
        </authorList>
    </citation>
    <scope>NUCLEOTIDE SEQUENCE [LARGE SCALE GENOMIC DNA]</scope>
    <source>
        <strain evidence="10 11">159R</strain>
    </source>
</reference>
<evidence type="ECO:0000313" key="11">
    <source>
        <dbReference type="Proteomes" id="UP000294555"/>
    </source>
</evidence>
<keyword evidence="5 9" id="KW-0812">Transmembrane</keyword>
<accession>A0A4R1NDN9</accession>
<keyword evidence="6 9" id="KW-0769">Symport</keyword>
<comment type="similarity">
    <text evidence="1 9">Belongs to the KdgT transporter family.</text>
</comment>
<dbReference type="Pfam" id="PF03812">
    <property type="entry name" value="KdgT"/>
    <property type="match status" value="1"/>
</dbReference>
<keyword evidence="3 9" id="KW-1003">Cell membrane</keyword>
<feature type="transmembrane region" description="Helical" evidence="9">
    <location>
        <begin position="73"/>
        <end position="94"/>
    </location>
</feature>
<evidence type="ECO:0000256" key="2">
    <source>
        <dbReference type="ARBA" id="ARBA00022448"/>
    </source>
</evidence>
<keyword evidence="11" id="KW-1185">Reference proteome</keyword>
<keyword evidence="2 9" id="KW-0813">Transport</keyword>
<feature type="transmembrane region" description="Helical" evidence="9">
    <location>
        <begin position="41"/>
        <end position="61"/>
    </location>
</feature>
<dbReference type="InterPro" id="IPR004684">
    <property type="entry name" value="2keto-3dGluconate_permease"/>
</dbReference>
<evidence type="ECO:0000256" key="1">
    <source>
        <dbReference type="ARBA" id="ARBA00006430"/>
    </source>
</evidence>
<evidence type="ECO:0000256" key="8">
    <source>
        <dbReference type="ARBA" id="ARBA00023136"/>
    </source>
</evidence>
<dbReference type="GO" id="GO:0005886">
    <property type="term" value="C:plasma membrane"/>
    <property type="evidence" value="ECO:0007669"/>
    <property type="project" value="UniProtKB-SubCell"/>
</dbReference>
<name>A0A4R1NDN9_9GAMM</name>
<protein>
    <recommendedName>
        <fullName evidence="9">2-keto-3-deoxygluconate permease</fullName>
        <shortName evidence="9">KDG permease</shortName>
    </recommendedName>
</protein>
<dbReference type="OrthoDB" id="3185611at2"/>
<feature type="transmembrane region" description="Helical" evidence="9">
    <location>
        <begin position="284"/>
        <end position="303"/>
    </location>
</feature>
<evidence type="ECO:0000256" key="6">
    <source>
        <dbReference type="ARBA" id="ARBA00022847"/>
    </source>
</evidence>
<dbReference type="AlphaFoldDB" id="A0A4R1NDN9"/>
<feature type="transmembrane region" description="Helical" evidence="9">
    <location>
        <begin position="12"/>
        <end position="29"/>
    </location>
</feature>
<feature type="transmembrane region" description="Helical" evidence="9">
    <location>
        <begin position="162"/>
        <end position="181"/>
    </location>
</feature>
<feature type="transmembrane region" description="Helical" evidence="9">
    <location>
        <begin position="193"/>
        <end position="214"/>
    </location>
</feature>
<evidence type="ECO:0000256" key="4">
    <source>
        <dbReference type="ARBA" id="ARBA00022597"/>
    </source>
</evidence>
<gene>
    <name evidence="9" type="primary">kdgT</name>
    <name evidence="10" type="ORF">EZJ58_3899</name>
</gene>
<comment type="function">
    <text evidence="9">Catalyzes the proton-dependent uptake of 2-keto-3-deoxygluconate (KDG) into the cell.</text>
</comment>
<feature type="transmembrane region" description="Helical" evidence="9">
    <location>
        <begin position="250"/>
        <end position="269"/>
    </location>
</feature>
<evidence type="ECO:0000256" key="9">
    <source>
        <dbReference type="HAMAP-Rule" id="MF_00070"/>
    </source>
</evidence>
<feature type="transmembrane region" description="Helical" evidence="9">
    <location>
        <begin position="220"/>
        <end position="238"/>
    </location>
</feature>
<dbReference type="EMBL" id="SJOI01000001">
    <property type="protein sequence ID" value="TCL05684.1"/>
    <property type="molecule type" value="Genomic_DNA"/>
</dbReference>
<keyword evidence="7 9" id="KW-1133">Transmembrane helix</keyword>
<dbReference type="HAMAP" id="MF_00070">
    <property type="entry name" value="KdgT"/>
    <property type="match status" value="1"/>
</dbReference>
<comment type="caution">
    <text evidence="10">The sequence shown here is derived from an EMBL/GenBank/DDBJ whole genome shotgun (WGS) entry which is preliminary data.</text>
</comment>
<comment type="catalytic activity">
    <reaction evidence="9">
        <text>2-dehydro-3-deoxy-D-gluconate(in) + H(+)(in) = 2-dehydro-3-deoxy-D-gluconate(out) + H(+)(out)</text>
        <dbReference type="Rhea" id="RHEA:29943"/>
        <dbReference type="ChEBI" id="CHEBI:15378"/>
        <dbReference type="ChEBI" id="CHEBI:57990"/>
    </reaction>
</comment>
<evidence type="ECO:0000256" key="7">
    <source>
        <dbReference type="ARBA" id="ARBA00022989"/>
    </source>
</evidence>
<feature type="transmembrane region" description="Helical" evidence="9">
    <location>
        <begin position="135"/>
        <end position="156"/>
    </location>
</feature>
<evidence type="ECO:0000256" key="5">
    <source>
        <dbReference type="ARBA" id="ARBA00022692"/>
    </source>
</evidence>
<dbReference type="RefSeq" id="WP_132924490.1">
    <property type="nucleotide sequence ID" value="NZ_CP075169.1"/>
</dbReference>
<keyword evidence="4 9" id="KW-0762">Sugar transport</keyword>
<comment type="subcellular location">
    <subcellularLocation>
        <location evidence="9">Cell membrane</location>
        <topology evidence="9">Multi-pass membrane protein</topology>
    </subcellularLocation>
</comment>
<evidence type="ECO:0000256" key="3">
    <source>
        <dbReference type="ARBA" id="ARBA00022475"/>
    </source>
</evidence>
<feature type="transmembrane region" description="Helical" evidence="9">
    <location>
        <begin position="100"/>
        <end position="123"/>
    </location>
</feature>
<evidence type="ECO:0000313" key="10">
    <source>
        <dbReference type="EMBL" id="TCL05684.1"/>
    </source>
</evidence>